<reference evidence="3" key="1">
    <citation type="submission" date="2019-11" db="EMBL/GenBank/DDBJ databases">
        <title>Isolation and characterization of two novel species in the genus Thiomicrorhabdus.</title>
        <authorList>
            <person name="Mochizuki J."/>
            <person name="Kojima H."/>
            <person name="Fukui M."/>
        </authorList>
    </citation>
    <scope>NUCLEOTIDE SEQUENCE [LARGE SCALE GENOMIC DNA]</scope>
    <source>
        <strain evidence="3">aks77</strain>
    </source>
</reference>
<name>A0A6F8PVW6_9GAMM</name>
<accession>A0A6F8PVW6</accession>
<gene>
    <name evidence="2" type="ORF">THMIRHAS_16650</name>
</gene>
<dbReference type="KEGG" id="tse:THMIRHAS_16650"/>
<evidence type="ECO:0000313" key="2">
    <source>
        <dbReference type="EMBL" id="BBP46292.1"/>
    </source>
</evidence>
<feature type="transmembrane region" description="Helical" evidence="1">
    <location>
        <begin position="78"/>
        <end position="100"/>
    </location>
</feature>
<keyword evidence="3" id="KW-1185">Reference proteome</keyword>
<dbReference type="AlphaFoldDB" id="A0A6F8PVW6"/>
<dbReference type="EMBL" id="AP021889">
    <property type="protein sequence ID" value="BBP46292.1"/>
    <property type="molecule type" value="Genomic_DNA"/>
</dbReference>
<sequence length="137" mass="15455">MKKLNVFKYGHWFLLFLVIINSIYLFQSDPGLIDRAIALNDSLISSNIFVQFGSVIFGIAWGIWFVGFVMTKPWALRAALYFSSGALVLSALDLAFFGMLKATEDVAFIVGWIVLLRILNLEFVQKKFTQANLNASH</sequence>
<evidence type="ECO:0000313" key="3">
    <source>
        <dbReference type="Proteomes" id="UP000501726"/>
    </source>
</evidence>
<feature type="transmembrane region" description="Helical" evidence="1">
    <location>
        <begin position="48"/>
        <end position="71"/>
    </location>
</feature>
<keyword evidence="1" id="KW-0472">Membrane</keyword>
<dbReference type="RefSeq" id="WP_173272767.1">
    <property type="nucleotide sequence ID" value="NZ_AP021889.1"/>
</dbReference>
<organism evidence="2 3">
    <name type="scientific">Thiosulfatimonas sediminis</name>
    <dbReference type="NCBI Taxonomy" id="2675054"/>
    <lineage>
        <taxon>Bacteria</taxon>
        <taxon>Pseudomonadati</taxon>
        <taxon>Pseudomonadota</taxon>
        <taxon>Gammaproteobacteria</taxon>
        <taxon>Thiotrichales</taxon>
        <taxon>Piscirickettsiaceae</taxon>
        <taxon>Thiosulfatimonas</taxon>
    </lineage>
</organism>
<keyword evidence="1" id="KW-1133">Transmembrane helix</keyword>
<evidence type="ECO:0008006" key="4">
    <source>
        <dbReference type="Google" id="ProtNLM"/>
    </source>
</evidence>
<protein>
    <recommendedName>
        <fullName evidence="4">DUF4345 domain-containing protein</fullName>
    </recommendedName>
</protein>
<evidence type="ECO:0000256" key="1">
    <source>
        <dbReference type="SAM" id="Phobius"/>
    </source>
</evidence>
<dbReference type="Proteomes" id="UP000501726">
    <property type="component" value="Chromosome"/>
</dbReference>
<feature type="transmembrane region" description="Helical" evidence="1">
    <location>
        <begin position="12"/>
        <end position="28"/>
    </location>
</feature>
<feature type="transmembrane region" description="Helical" evidence="1">
    <location>
        <begin position="106"/>
        <end position="124"/>
    </location>
</feature>
<proteinExistence type="predicted"/>
<keyword evidence="1" id="KW-0812">Transmembrane</keyword>